<dbReference type="Pfam" id="PF00842">
    <property type="entry name" value="Ala_racemase_C"/>
    <property type="match status" value="1"/>
</dbReference>
<comment type="similarity">
    <text evidence="3 7">Belongs to the alanine racemase family.</text>
</comment>
<dbReference type="SMART" id="SM01005">
    <property type="entry name" value="Ala_racemase_C"/>
    <property type="match status" value="1"/>
</dbReference>
<dbReference type="SUPFAM" id="SSF50621">
    <property type="entry name" value="Alanine racemase C-terminal domain-like"/>
    <property type="match status" value="1"/>
</dbReference>
<evidence type="ECO:0000256" key="5">
    <source>
        <dbReference type="ARBA" id="ARBA00022898"/>
    </source>
</evidence>
<dbReference type="AlphaFoldDB" id="A0A6L8LJM4"/>
<protein>
    <recommendedName>
        <fullName evidence="4 7">Alanine racemase</fullName>
        <ecNumber evidence="4 7">5.1.1.1</ecNumber>
    </recommendedName>
</protein>
<accession>A0A6L8LJM4</accession>
<evidence type="ECO:0000259" key="10">
    <source>
        <dbReference type="SMART" id="SM01005"/>
    </source>
</evidence>
<comment type="function">
    <text evidence="7">Catalyzes the interconversion of L-alanine and D-alanine. May also act on other amino acids.</text>
</comment>
<name>A0A6L8LJM4_9RHOB</name>
<sequence>MTTSTLTIDLDALADNWRALDAASGPGVETAAVVKADGYGLDAGRVAQTLAHAGARKFFVAAAEEGAAVRQALGPGPEICVFSGHMGGDTDMIHDLQLTPMLNSIDQMLRHVEALPGHDFGVQLDTGMNRLGMEAAEWAALREIALGQNIKLIMSHLACADEPDHPMNAQQLRAFREMTAGCDVPRSLSATGGILLGPDYHFDVTRPGIGMYGGLPFEQARPVAYLSLPVIQIRDVEPGETVGYGNAWTAQRPSRIATVAAGYADGLHRALAPKTYVYAGDIACPVVGRISMDLITVDVTGLEEDPQQLELLNAQQGVDVLADNAGTIGYEILTSLGARYRRRYVSS</sequence>
<keyword evidence="6 7" id="KW-0413">Isomerase</keyword>
<evidence type="ECO:0000313" key="11">
    <source>
        <dbReference type="EMBL" id="MYM56035.1"/>
    </source>
</evidence>
<evidence type="ECO:0000256" key="3">
    <source>
        <dbReference type="ARBA" id="ARBA00007880"/>
    </source>
</evidence>
<dbReference type="InterPro" id="IPR000821">
    <property type="entry name" value="Ala_racemase"/>
</dbReference>
<proteinExistence type="inferred from homology"/>
<dbReference type="InterPro" id="IPR001608">
    <property type="entry name" value="Ala_racemase_N"/>
</dbReference>
<evidence type="ECO:0000256" key="6">
    <source>
        <dbReference type="ARBA" id="ARBA00023235"/>
    </source>
</evidence>
<comment type="pathway">
    <text evidence="7">Amino-acid biosynthesis; D-alanine biosynthesis; D-alanine from L-alanine: step 1/1.</text>
</comment>
<dbReference type="GO" id="GO:0030632">
    <property type="term" value="P:D-alanine biosynthetic process"/>
    <property type="evidence" value="ECO:0007669"/>
    <property type="project" value="UniProtKB-UniRule"/>
</dbReference>
<dbReference type="RefSeq" id="WP_160973781.1">
    <property type="nucleotide sequence ID" value="NZ_WWEN01000004.1"/>
</dbReference>
<comment type="caution">
    <text evidence="11">The sequence shown here is derived from an EMBL/GenBank/DDBJ whole genome shotgun (WGS) entry which is preliminary data.</text>
</comment>
<dbReference type="EC" id="5.1.1.1" evidence="4 7"/>
<dbReference type="Pfam" id="PF01168">
    <property type="entry name" value="Ala_racemase_N"/>
    <property type="match status" value="1"/>
</dbReference>
<feature type="binding site" evidence="7 9">
    <location>
        <position position="130"/>
    </location>
    <ligand>
        <name>substrate</name>
    </ligand>
</feature>
<gene>
    <name evidence="11" type="primary">alr</name>
    <name evidence="11" type="ORF">GR167_12030</name>
</gene>
<feature type="binding site" evidence="7 9">
    <location>
        <position position="292"/>
    </location>
    <ligand>
        <name>substrate</name>
    </ligand>
</feature>
<keyword evidence="5 7" id="KW-0663">Pyridoxal phosphate</keyword>
<dbReference type="InterPro" id="IPR020622">
    <property type="entry name" value="Ala_racemase_pyridoxalP-BS"/>
</dbReference>
<dbReference type="InterPro" id="IPR011079">
    <property type="entry name" value="Ala_racemase_C"/>
</dbReference>
<organism evidence="11 12">
    <name type="scientific">Thalassovita mangrovi</name>
    <dbReference type="NCBI Taxonomy" id="2692236"/>
    <lineage>
        <taxon>Bacteria</taxon>
        <taxon>Pseudomonadati</taxon>
        <taxon>Pseudomonadota</taxon>
        <taxon>Alphaproteobacteria</taxon>
        <taxon>Rhodobacterales</taxon>
        <taxon>Roseobacteraceae</taxon>
        <taxon>Thalassovita</taxon>
    </lineage>
</organism>
<feature type="modified residue" description="N6-(pyridoxal phosphate)lysine" evidence="7 8">
    <location>
        <position position="35"/>
    </location>
</feature>
<dbReference type="InterPro" id="IPR009006">
    <property type="entry name" value="Ala_racemase/Decarboxylase_C"/>
</dbReference>
<evidence type="ECO:0000256" key="2">
    <source>
        <dbReference type="ARBA" id="ARBA00001933"/>
    </source>
</evidence>
<comment type="catalytic activity">
    <reaction evidence="1 7">
        <text>L-alanine = D-alanine</text>
        <dbReference type="Rhea" id="RHEA:20249"/>
        <dbReference type="ChEBI" id="CHEBI:57416"/>
        <dbReference type="ChEBI" id="CHEBI:57972"/>
        <dbReference type="EC" id="5.1.1.1"/>
    </reaction>
</comment>
<evidence type="ECO:0000256" key="7">
    <source>
        <dbReference type="HAMAP-Rule" id="MF_01201"/>
    </source>
</evidence>
<reference evidence="11 12" key="1">
    <citation type="submission" date="2020-01" db="EMBL/GenBank/DDBJ databases">
        <authorList>
            <person name="Chen S."/>
        </authorList>
    </citation>
    <scope>NUCLEOTIDE SEQUENCE [LARGE SCALE GENOMIC DNA]</scope>
    <source>
        <strain evidence="11 12">GS-10</strain>
    </source>
</reference>
<evidence type="ECO:0000313" key="12">
    <source>
        <dbReference type="Proteomes" id="UP000479043"/>
    </source>
</evidence>
<feature type="active site" description="Proton acceptor; specific for D-alanine" evidence="7">
    <location>
        <position position="35"/>
    </location>
</feature>
<feature type="domain" description="Alanine racemase C-terminal" evidence="10">
    <location>
        <begin position="223"/>
        <end position="345"/>
    </location>
</feature>
<dbReference type="PANTHER" id="PTHR30511">
    <property type="entry name" value="ALANINE RACEMASE"/>
    <property type="match status" value="1"/>
</dbReference>
<comment type="cofactor">
    <cofactor evidence="2 7 8">
        <name>pyridoxal 5'-phosphate</name>
        <dbReference type="ChEBI" id="CHEBI:597326"/>
    </cofactor>
</comment>
<feature type="active site" description="Proton acceptor; specific for L-alanine" evidence="7">
    <location>
        <position position="244"/>
    </location>
</feature>
<dbReference type="UniPathway" id="UPA00042">
    <property type="reaction ID" value="UER00497"/>
</dbReference>
<dbReference type="CDD" id="cd00430">
    <property type="entry name" value="PLPDE_III_AR"/>
    <property type="match status" value="1"/>
</dbReference>
<dbReference type="EMBL" id="WWEN01000004">
    <property type="protein sequence ID" value="MYM56035.1"/>
    <property type="molecule type" value="Genomic_DNA"/>
</dbReference>
<dbReference type="Gene3D" id="2.40.37.10">
    <property type="entry name" value="Lyase, Ornithine Decarboxylase, Chain A, domain 1"/>
    <property type="match status" value="1"/>
</dbReference>
<dbReference type="PANTHER" id="PTHR30511:SF0">
    <property type="entry name" value="ALANINE RACEMASE, CATABOLIC-RELATED"/>
    <property type="match status" value="1"/>
</dbReference>
<dbReference type="Gene3D" id="3.20.20.10">
    <property type="entry name" value="Alanine racemase"/>
    <property type="match status" value="1"/>
</dbReference>
<dbReference type="GO" id="GO:0005829">
    <property type="term" value="C:cytosol"/>
    <property type="evidence" value="ECO:0007669"/>
    <property type="project" value="TreeGrafter"/>
</dbReference>
<dbReference type="InterPro" id="IPR029066">
    <property type="entry name" value="PLP-binding_barrel"/>
</dbReference>
<evidence type="ECO:0000256" key="4">
    <source>
        <dbReference type="ARBA" id="ARBA00013089"/>
    </source>
</evidence>
<dbReference type="PROSITE" id="PS00395">
    <property type="entry name" value="ALANINE_RACEMASE"/>
    <property type="match status" value="1"/>
</dbReference>
<dbReference type="GO" id="GO:0030170">
    <property type="term" value="F:pyridoxal phosphate binding"/>
    <property type="evidence" value="ECO:0007669"/>
    <property type="project" value="UniProtKB-UniRule"/>
</dbReference>
<dbReference type="NCBIfam" id="TIGR00492">
    <property type="entry name" value="alr"/>
    <property type="match status" value="1"/>
</dbReference>
<evidence type="ECO:0000256" key="9">
    <source>
        <dbReference type="PIRSR" id="PIRSR600821-52"/>
    </source>
</evidence>
<evidence type="ECO:0000256" key="1">
    <source>
        <dbReference type="ARBA" id="ARBA00000316"/>
    </source>
</evidence>
<dbReference type="Proteomes" id="UP000479043">
    <property type="component" value="Unassembled WGS sequence"/>
</dbReference>
<evidence type="ECO:0000256" key="8">
    <source>
        <dbReference type="PIRSR" id="PIRSR600821-50"/>
    </source>
</evidence>
<dbReference type="SUPFAM" id="SSF51419">
    <property type="entry name" value="PLP-binding barrel"/>
    <property type="match status" value="1"/>
</dbReference>
<dbReference type="HAMAP" id="MF_01201">
    <property type="entry name" value="Ala_racemase"/>
    <property type="match status" value="1"/>
</dbReference>
<dbReference type="PRINTS" id="PR00992">
    <property type="entry name" value="ALARACEMASE"/>
</dbReference>
<dbReference type="GO" id="GO:0008784">
    <property type="term" value="F:alanine racemase activity"/>
    <property type="evidence" value="ECO:0007669"/>
    <property type="project" value="UniProtKB-UniRule"/>
</dbReference>
<keyword evidence="12" id="KW-1185">Reference proteome</keyword>